<dbReference type="GO" id="GO:0005945">
    <property type="term" value="C:6-phosphofructokinase complex"/>
    <property type="evidence" value="ECO:0007669"/>
    <property type="project" value="TreeGrafter"/>
</dbReference>
<evidence type="ECO:0000259" key="10">
    <source>
        <dbReference type="Pfam" id="PF00365"/>
    </source>
</evidence>
<keyword evidence="3" id="KW-0963">Cytoplasm</keyword>
<comment type="similarity">
    <text evidence="9">Belongs to the phosphofructokinase type A (PFKA) family.</text>
</comment>
<accession>A0A1Y4T2M4</accession>
<dbReference type="GO" id="GO:0048029">
    <property type="term" value="F:monosaccharide binding"/>
    <property type="evidence" value="ECO:0007669"/>
    <property type="project" value="TreeGrafter"/>
</dbReference>
<dbReference type="PIRSF" id="PIRSF000532">
    <property type="entry name" value="ATP_PFK_prok"/>
    <property type="match status" value="1"/>
</dbReference>
<proteinExistence type="inferred from homology"/>
<comment type="pathway">
    <text evidence="2">Carbohydrate degradation; glycolysis; D-glyceraldehyde 3-phosphate and glycerone phosphate from D-glucose: step 3/4.</text>
</comment>
<dbReference type="InterPro" id="IPR035966">
    <property type="entry name" value="PKF_sf"/>
</dbReference>
<comment type="caution">
    <text evidence="11">The sequence shown here is derived from an EMBL/GenBank/DDBJ whole genome shotgun (WGS) entry which is preliminary data.</text>
</comment>
<evidence type="ECO:0000256" key="7">
    <source>
        <dbReference type="ARBA" id="ARBA00022842"/>
    </source>
</evidence>
<evidence type="ECO:0000313" key="12">
    <source>
        <dbReference type="Proteomes" id="UP000195305"/>
    </source>
</evidence>
<name>A0A1Y4T2M4_9FIRM</name>
<dbReference type="Pfam" id="PF00365">
    <property type="entry name" value="PFK"/>
    <property type="match status" value="1"/>
</dbReference>
<dbReference type="GO" id="GO:0046872">
    <property type="term" value="F:metal ion binding"/>
    <property type="evidence" value="ECO:0007669"/>
    <property type="project" value="UniProtKB-KW"/>
</dbReference>
<evidence type="ECO:0000256" key="8">
    <source>
        <dbReference type="ARBA" id="ARBA00023152"/>
    </source>
</evidence>
<keyword evidence="7" id="KW-0460">Magnesium</keyword>
<dbReference type="InterPro" id="IPR012003">
    <property type="entry name" value="ATP_PFK_prok-type"/>
</dbReference>
<dbReference type="AlphaFoldDB" id="A0A1Y4T2M4"/>
<dbReference type="GO" id="GO:0005524">
    <property type="term" value="F:ATP binding"/>
    <property type="evidence" value="ECO:0007669"/>
    <property type="project" value="InterPro"/>
</dbReference>
<dbReference type="OrthoDB" id="9802503at2"/>
<dbReference type="GO" id="GO:0042802">
    <property type="term" value="F:identical protein binding"/>
    <property type="evidence" value="ECO:0007669"/>
    <property type="project" value="TreeGrafter"/>
</dbReference>
<dbReference type="GO" id="GO:0030388">
    <property type="term" value="P:fructose 1,6-bisphosphate metabolic process"/>
    <property type="evidence" value="ECO:0007669"/>
    <property type="project" value="TreeGrafter"/>
</dbReference>
<sequence length="357" mass="39161">MVRVGFLTSGGDCQALNATMRGIAKTLYQQRKDIEIIGFIDGYKGLMYENYRIMQPSDFEGILNLGGTILGTSRCPFKKMRVIENGFDKVAAMKKTYQKLKLDCLAVLGGNGSLKTAHLLSQEGMNVIGLPKTIDNDTWGTDYTFGFQSAVDIASRYLDEIQTTAYSHSRVFIVEIMGHKVGHICLSAGIAAGADIILLPEIPYDIEVIAQDIQKKVQAGQKSILIACAEGALSKEESMLSKKQYKLKVASREGHSVVYEIAQKLSHYIDKEIRVSLAGHAQRGGSPCAYDREMATLMGVEGAKLILDKNYGQLVVFVDHHLTAIPLEETAGKLKYVDVHGDTVQNARLMGISFGDE</sequence>
<dbReference type="GO" id="GO:0070095">
    <property type="term" value="F:fructose-6-phosphate binding"/>
    <property type="evidence" value="ECO:0007669"/>
    <property type="project" value="TreeGrafter"/>
</dbReference>
<dbReference type="Gene3D" id="3.40.50.450">
    <property type="match status" value="1"/>
</dbReference>
<dbReference type="Gene3D" id="3.40.50.460">
    <property type="entry name" value="Phosphofructokinase domain"/>
    <property type="match status" value="1"/>
</dbReference>
<feature type="domain" description="Phosphofructokinase" evidence="10">
    <location>
        <begin position="3"/>
        <end position="305"/>
    </location>
</feature>
<keyword evidence="12" id="KW-1185">Reference proteome</keyword>
<evidence type="ECO:0000313" key="11">
    <source>
        <dbReference type="EMBL" id="OUQ35890.1"/>
    </source>
</evidence>
<gene>
    <name evidence="11" type="ORF">B5E75_02340</name>
</gene>
<evidence type="ECO:0000256" key="9">
    <source>
        <dbReference type="ARBA" id="ARBA00038478"/>
    </source>
</evidence>
<dbReference type="PANTHER" id="PTHR13697:SF52">
    <property type="entry name" value="ATP-DEPENDENT 6-PHOSPHOFRUCTOKINASE 3"/>
    <property type="match status" value="1"/>
</dbReference>
<dbReference type="Proteomes" id="UP000195305">
    <property type="component" value="Unassembled WGS sequence"/>
</dbReference>
<dbReference type="GO" id="GO:0061621">
    <property type="term" value="P:canonical glycolysis"/>
    <property type="evidence" value="ECO:0007669"/>
    <property type="project" value="TreeGrafter"/>
</dbReference>
<dbReference type="GO" id="GO:0016208">
    <property type="term" value="F:AMP binding"/>
    <property type="evidence" value="ECO:0007669"/>
    <property type="project" value="TreeGrafter"/>
</dbReference>
<evidence type="ECO:0000256" key="3">
    <source>
        <dbReference type="ARBA" id="ARBA00022490"/>
    </source>
</evidence>
<dbReference type="InterPro" id="IPR015912">
    <property type="entry name" value="Phosphofructokinase_CS"/>
</dbReference>
<dbReference type="PANTHER" id="PTHR13697">
    <property type="entry name" value="PHOSPHOFRUCTOKINASE"/>
    <property type="match status" value="1"/>
</dbReference>
<dbReference type="GO" id="GO:0003872">
    <property type="term" value="F:6-phosphofructokinase activity"/>
    <property type="evidence" value="ECO:0007669"/>
    <property type="project" value="InterPro"/>
</dbReference>
<dbReference type="UniPathway" id="UPA00109">
    <property type="reaction ID" value="UER00182"/>
</dbReference>
<dbReference type="GO" id="GO:0006002">
    <property type="term" value="P:fructose 6-phosphate metabolic process"/>
    <property type="evidence" value="ECO:0007669"/>
    <property type="project" value="InterPro"/>
</dbReference>
<dbReference type="NCBIfam" id="NF002872">
    <property type="entry name" value="PRK03202.1"/>
    <property type="match status" value="1"/>
</dbReference>
<keyword evidence="8" id="KW-0324">Glycolysis</keyword>
<evidence type="ECO:0000256" key="1">
    <source>
        <dbReference type="ARBA" id="ARBA00001946"/>
    </source>
</evidence>
<dbReference type="EMBL" id="NFLJ01000005">
    <property type="protein sequence ID" value="OUQ35890.1"/>
    <property type="molecule type" value="Genomic_DNA"/>
</dbReference>
<dbReference type="PRINTS" id="PR00476">
    <property type="entry name" value="PHFRCTKINASE"/>
</dbReference>
<reference evidence="11 12" key="1">
    <citation type="journal article" date="2018" name="BMC Genomics">
        <title>Whole genome sequencing and function prediction of 133 gut anaerobes isolated from chicken caecum in pure cultures.</title>
        <authorList>
            <person name="Medvecky M."/>
            <person name="Cejkova D."/>
            <person name="Polansky O."/>
            <person name="Karasova D."/>
            <person name="Kubasova T."/>
            <person name="Cizek A."/>
            <person name="Rychlik I."/>
        </authorList>
    </citation>
    <scope>NUCLEOTIDE SEQUENCE [LARGE SCALE GENOMIC DNA]</scope>
    <source>
        <strain evidence="11 12">An13</strain>
    </source>
</reference>
<dbReference type="InterPro" id="IPR000023">
    <property type="entry name" value="Phosphofructokinase_dom"/>
</dbReference>
<keyword evidence="5" id="KW-0479">Metal-binding</keyword>
<evidence type="ECO:0000256" key="6">
    <source>
        <dbReference type="ARBA" id="ARBA00022777"/>
    </source>
</evidence>
<keyword evidence="4" id="KW-0808">Transferase</keyword>
<comment type="cofactor">
    <cofactor evidence="1">
        <name>Mg(2+)</name>
        <dbReference type="ChEBI" id="CHEBI:18420"/>
    </cofactor>
</comment>
<dbReference type="PROSITE" id="PS00433">
    <property type="entry name" value="PHOSPHOFRUCTOKINASE"/>
    <property type="match status" value="1"/>
</dbReference>
<evidence type="ECO:0000256" key="2">
    <source>
        <dbReference type="ARBA" id="ARBA00004679"/>
    </source>
</evidence>
<evidence type="ECO:0000256" key="5">
    <source>
        <dbReference type="ARBA" id="ARBA00022723"/>
    </source>
</evidence>
<evidence type="ECO:0000256" key="4">
    <source>
        <dbReference type="ARBA" id="ARBA00022679"/>
    </source>
</evidence>
<dbReference type="SUPFAM" id="SSF53784">
    <property type="entry name" value="Phosphofructokinase"/>
    <property type="match status" value="1"/>
</dbReference>
<keyword evidence="6 11" id="KW-0418">Kinase</keyword>
<protein>
    <submittedName>
        <fullName evidence="11">6-phosphofructokinase</fullName>
    </submittedName>
</protein>
<dbReference type="InterPro" id="IPR022953">
    <property type="entry name" value="ATP_PFK"/>
</dbReference>
<organism evidence="11 12">
    <name type="scientific">Massilimicrobiota timonensis</name>
    <dbReference type="NCBI Taxonomy" id="1776392"/>
    <lineage>
        <taxon>Bacteria</taxon>
        <taxon>Bacillati</taxon>
        <taxon>Bacillota</taxon>
        <taxon>Erysipelotrichia</taxon>
        <taxon>Erysipelotrichales</taxon>
        <taxon>Erysipelotrichaceae</taxon>
        <taxon>Massilimicrobiota</taxon>
    </lineage>
</organism>